<feature type="domain" description="DUF559" evidence="1">
    <location>
        <begin position="7"/>
        <end position="109"/>
    </location>
</feature>
<accession>A0A2U2BSQ8</accession>
<dbReference type="Proteomes" id="UP000245168">
    <property type="component" value="Unassembled WGS sequence"/>
</dbReference>
<evidence type="ECO:0000313" key="2">
    <source>
        <dbReference type="EMBL" id="PWE17038.1"/>
    </source>
</evidence>
<dbReference type="AlphaFoldDB" id="A0A2U2BSQ8"/>
<protein>
    <submittedName>
        <fullName evidence="2">DNA-cytosine methyltransferase</fullName>
    </submittedName>
</protein>
<dbReference type="InterPro" id="IPR007569">
    <property type="entry name" value="DUF559"/>
</dbReference>
<evidence type="ECO:0000313" key="3">
    <source>
        <dbReference type="Proteomes" id="UP000245168"/>
    </source>
</evidence>
<evidence type="ECO:0000259" key="1">
    <source>
        <dbReference type="Pfam" id="PF04480"/>
    </source>
</evidence>
<dbReference type="CDD" id="cd01038">
    <property type="entry name" value="Endonuclease_DUF559"/>
    <property type="match status" value="1"/>
</dbReference>
<dbReference type="InterPro" id="IPR047216">
    <property type="entry name" value="Endonuclease_DUF559_bact"/>
</dbReference>
<dbReference type="RefSeq" id="WP_109253262.1">
    <property type="nucleotide sequence ID" value="NZ_QEXV01000004.1"/>
</dbReference>
<dbReference type="SUPFAM" id="SSF52980">
    <property type="entry name" value="Restriction endonuclease-like"/>
    <property type="match status" value="1"/>
</dbReference>
<dbReference type="Pfam" id="PF04480">
    <property type="entry name" value="DUF559"/>
    <property type="match status" value="1"/>
</dbReference>
<dbReference type="EMBL" id="QEXV01000004">
    <property type="protein sequence ID" value="PWE17038.1"/>
    <property type="molecule type" value="Genomic_DNA"/>
</dbReference>
<keyword evidence="2" id="KW-0489">Methyltransferase</keyword>
<dbReference type="OrthoDB" id="9798754at2"/>
<dbReference type="GO" id="GO:0008168">
    <property type="term" value="F:methyltransferase activity"/>
    <property type="evidence" value="ECO:0007669"/>
    <property type="project" value="UniProtKB-KW"/>
</dbReference>
<comment type="caution">
    <text evidence="2">The sequence shown here is derived from an EMBL/GenBank/DDBJ whole genome shotgun (WGS) entry which is preliminary data.</text>
</comment>
<keyword evidence="3" id="KW-1185">Reference proteome</keyword>
<dbReference type="PANTHER" id="PTHR38590">
    <property type="entry name" value="BLL0828 PROTEIN"/>
    <property type="match status" value="1"/>
</dbReference>
<dbReference type="PANTHER" id="PTHR38590:SF1">
    <property type="entry name" value="BLL0828 PROTEIN"/>
    <property type="match status" value="1"/>
</dbReference>
<gene>
    <name evidence="2" type="ORF">DDZ18_10060</name>
</gene>
<dbReference type="Gene3D" id="3.40.960.10">
    <property type="entry name" value="VSR Endonuclease"/>
    <property type="match status" value="1"/>
</dbReference>
<proteinExistence type="predicted"/>
<sequence>MSRRPIAQARRLRRRMTEAETRLWLQLRARPKGFKFRRQHPVCGYFADFACVAERLIVELDGGQHQLAPERDARRTARLNAAGWCVVRFWNNDVLENMDGVMETLLAELPPHR</sequence>
<keyword evidence="2" id="KW-0808">Transferase</keyword>
<dbReference type="InterPro" id="IPR011335">
    <property type="entry name" value="Restrct_endonuc-II-like"/>
</dbReference>
<reference evidence="3" key="1">
    <citation type="submission" date="2018-05" db="EMBL/GenBank/DDBJ databases">
        <authorList>
            <person name="Liu B.-T."/>
        </authorList>
    </citation>
    <scope>NUCLEOTIDE SEQUENCE [LARGE SCALE GENOMIC DNA]</scope>
    <source>
        <strain evidence="3">WD6-1</strain>
    </source>
</reference>
<organism evidence="2 3">
    <name type="scientific">Marinicauda salina</name>
    <dbReference type="NCBI Taxonomy" id="2135793"/>
    <lineage>
        <taxon>Bacteria</taxon>
        <taxon>Pseudomonadati</taxon>
        <taxon>Pseudomonadota</taxon>
        <taxon>Alphaproteobacteria</taxon>
        <taxon>Maricaulales</taxon>
        <taxon>Maricaulaceae</taxon>
        <taxon>Marinicauda</taxon>
    </lineage>
</organism>
<dbReference type="GO" id="GO:0032259">
    <property type="term" value="P:methylation"/>
    <property type="evidence" value="ECO:0007669"/>
    <property type="project" value="UniProtKB-KW"/>
</dbReference>
<name>A0A2U2BSQ8_9PROT</name>